<feature type="coiled-coil region" evidence="1">
    <location>
        <begin position="276"/>
        <end position="317"/>
    </location>
</feature>
<gene>
    <name evidence="3" type="ORF">CYNAS_LOCUS11296</name>
</gene>
<evidence type="ECO:0000256" key="1">
    <source>
        <dbReference type="SAM" id="Coils"/>
    </source>
</evidence>
<dbReference type="EMBL" id="CATQJL010000223">
    <property type="protein sequence ID" value="CAJ0599313.1"/>
    <property type="molecule type" value="Genomic_DNA"/>
</dbReference>
<evidence type="ECO:0000256" key="2">
    <source>
        <dbReference type="SAM" id="MobiDB-lite"/>
    </source>
</evidence>
<evidence type="ECO:0000313" key="4">
    <source>
        <dbReference type="Proteomes" id="UP001176961"/>
    </source>
</evidence>
<feature type="compositionally biased region" description="Basic and acidic residues" evidence="2">
    <location>
        <begin position="66"/>
        <end position="78"/>
    </location>
</feature>
<keyword evidence="1" id="KW-0175">Coiled coil</keyword>
<reference evidence="3" key="1">
    <citation type="submission" date="2023-07" db="EMBL/GenBank/DDBJ databases">
        <authorList>
            <consortium name="CYATHOMIX"/>
        </authorList>
    </citation>
    <scope>NUCLEOTIDE SEQUENCE</scope>
    <source>
        <strain evidence="3">N/A</strain>
    </source>
</reference>
<organism evidence="3 4">
    <name type="scientific">Cylicocyclus nassatus</name>
    <name type="common">Nematode worm</name>
    <dbReference type="NCBI Taxonomy" id="53992"/>
    <lineage>
        <taxon>Eukaryota</taxon>
        <taxon>Metazoa</taxon>
        <taxon>Ecdysozoa</taxon>
        <taxon>Nematoda</taxon>
        <taxon>Chromadorea</taxon>
        <taxon>Rhabditida</taxon>
        <taxon>Rhabditina</taxon>
        <taxon>Rhabditomorpha</taxon>
        <taxon>Strongyloidea</taxon>
        <taxon>Strongylidae</taxon>
        <taxon>Cylicocyclus</taxon>
    </lineage>
</organism>
<dbReference type="AlphaFoldDB" id="A0AA36M600"/>
<name>A0AA36M600_CYLNA</name>
<feature type="region of interest" description="Disordered" evidence="2">
    <location>
        <begin position="1"/>
        <end position="79"/>
    </location>
</feature>
<feature type="compositionally biased region" description="Basic and acidic residues" evidence="2">
    <location>
        <begin position="37"/>
        <end position="53"/>
    </location>
</feature>
<sequence length="364" mass="41778">MPSDKDVTDDAESAGNGTCTMAVRYMSEGRGMPSTRKSSETYRIETRSLKDEDLCSESGDTPNNSSDRRENAEHDPKETVASAARFARKELDYIAEMYVANYDLFHKSSQGGGRAKDAIAVKRKLLKDMADHLTALVDEKRTVMQIDQKIRDEVRQVKKYFRHKRQEMYGLGGYSREIRLSSSQQYIADNLRTKPRLAGLLDDMEARPMENAGPMSMSDMPFDYHPGCSTTEYCASLTFPADTTSFAEQSSLSLEASLCGLGDFHKPKQIEKSDSLDDLRREALRAEIDCARVRMEAANEEKKYWEEKRNLLALERRIALERHQMKPDEEHHDRIASAAEERLYWEERRRILALKKQCMLDQME</sequence>
<evidence type="ECO:0000313" key="3">
    <source>
        <dbReference type="EMBL" id="CAJ0599313.1"/>
    </source>
</evidence>
<dbReference type="Proteomes" id="UP001176961">
    <property type="component" value="Unassembled WGS sequence"/>
</dbReference>
<proteinExistence type="predicted"/>
<keyword evidence="4" id="KW-1185">Reference proteome</keyword>
<comment type="caution">
    <text evidence="3">The sequence shown here is derived from an EMBL/GenBank/DDBJ whole genome shotgun (WGS) entry which is preliminary data.</text>
</comment>
<protein>
    <submittedName>
        <fullName evidence="3">Uncharacterized protein</fullName>
    </submittedName>
</protein>
<accession>A0AA36M600</accession>